<proteinExistence type="inferred from homology"/>
<dbReference type="InterPro" id="IPR029060">
    <property type="entry name" value="PIN-like_dom_sf"/>
</dbReference>
<dbReference type="SUPFAM" id="SSF88723">
    <property type="entry name" value="PIN domain-like"/>
    <property type="match status" value="1"/>
</dbReference>
<keyword evidence="8" id="KW-0800">Toxin</keyword>
<keyword evidence="3 8" id="KW-0540">Nuclease</keyword>
<feature type="binding site" evidence="8">
    <location>
        <position position="95"/>
    </location>
    <ligand>
        <name>Mg(2+)</name>
        <dbReference type="ChEBI" id="CHEBI:18420"/>
    </ligand>
</feature>
<evidence type="ECO:0000313" key="10">
    <source>
        <dbReference type="EMBL" id="MDM3930159.1"/>
    </source>
</evidence>
<evidence type="ECO:0000256" key="1">
    <source>
        <dbReference type="ARBA" id="ARBA00001946"/>
    </source>
</evidence>
<protein>
    <recommendedName>
        <fullName evidence="8">Ribonuclease VapC</fullName>
        <shortName evidence="8">RNase VapC</shortName>
        <ecNumber evidence="8">3.1.-.-</ecNumber>
    </recommendedName>
    <alternativeName>
        <fullName evidence="8">Toxin VapC</fullName>
    </alternativeName>
</protein>
<evidence type="ECO:0000313" key="11">
    <source>
        <dbReference type="Proteomes" id="UP001529272"/>
    </source>
</evidence>
<dbReference type="InterPro" id="IPR050556">
    <property type="entry name" value="Type_II_TA_system_RNase"/>
</dbReference>
<dbReference type="EMBL" id="JASZZX010000064">
    <property type="protein sequence ID" value="MDM3930159.1"/>
    <property type="molecule type" value="Genomic_DNA"/>
</dbReference>
<dbReference type="Pfam" id="PF01850">
    <property type="entry name" value="PIN"/>
    <property type="match status" value="1"/>
</dbReference>
<comment type="function">
    <text evidence="8">Toxic component of a toxin-antitoxin (TA) system. An RNase.</text>
</comment>
<evidence type="ECO:0000256" key="8">
    <source>
        <dbReference type="HAMAP-Rule" id="MF_00265"/>
    </source>
</evidence>
<comment type="cofactor">
    <cofactor evidence="1 8">
        <name>Mg(2+)</name>
        <dbReference type="ChEBI" id="CHEBI:18420"/>
    </cofactor>
</comment>
<accession>A0ABT7PA45</accession>
<dbReference type="CDD" id="cd18755">
    <property type="entry name" value="PIN_MtVapC3_VapC21-like"/>
    <property type="match status" value="1"/>
</dbReference>
<keyword evidence="5 8" id="KW-0378">Hydrolase</keyword>
<comment type="caution">
    <text evidence="10">The sequence shown here is derived from an EMBL/GenBank/DDBJ whole genome shotgun (WGS) entry which is preliminary data.</text>
</comment>
<dbReference type="RefSeq" id="WP_069954093.1">
    <property type="nucleotide sequence ID" value="NZ_CP012886.2"/>
</dbReference>
<evidence type="ECO:0000256" key="7">
    <source>
        <dbReference type="ARBA" id="ARBA00038093"/>
    </source>
</evidence>
<keyword evidence="4 8" id="KW-0479">Metal-binding</keyword>
<sequence length="144" mass="15840">MALTFLVDTSVIKRLDHPRVRQAVEPLATSGELARARITDLEVGYSARNEAEWDRLIAALGAFELVESTESHHRRALQVQRLLAQRGQRGRKIPDLLVAAAGEERGLTVLHYDADFDLISAVTGQLCEWVVPSGTADLLGRGPM</sequence>
<dbReference type="InterPro" id="IPR022907">
    <property type="entry name" value="VapC_family"/>
</dbReference>
<dbReference type="EC" id="3.1.-.-" evidence="8"/>
<keyword evidence="2 8" id="KW-1277">Toxin-antitoxin system</keyword>
<evidence type="ECO:0000256" key="2">
    <source>
        <dbReference type="ARBA" id="ARBA00022649"/>
    </source>
</evidence>
<name>A0ABT7PA45_MYCIT</name>
<gene>
    <name evidence="8" type="primary">vapC</name>
    <name evidence="10" type="ORF">QRB35_29900</name>
</gene>
<dbReference type="PANTHER" id="PTHR33653:SF1">
    <property type="entry name" value="RIBONUCLEASE VAPC2"/>
    <property type="match status" value="1"/>
</dbReference>
<evidence type="ECO:0000256" key="5">
    <source>
        <dbReference type="ARBA" id="ARBA00022801"/>
    </source>
</evidence>
<keyword evidence="6 8" id="KW-0460">Magnesium</keyword>
<evidence type="ECO:0000256" key="3">
    <source>
        <dbReference type="ARBA" id="ARBA00022722"/>
    </source>
</evidence>
<dbReference type="HAMAP" id="MF_00265">
    <property type="entry name" value="VapC_Nob1"/>
    <property type="match status" value="1"/>
</dbReference>
<dbReference type="InterPro" id="IPR002716">
    <property type="entry name" value="PIN_dom"/>
</dbReference>
<reference evidence="11" key="2">
    <citation type="submission" date="2023-06" db="EMBL/GenBank/DDBJ databases">
        <title>Itaconate inhibition of nontuberculous mycobacteria.</title>
        <authorList>
            <person name="Spilker T."/>
        </authorList>
    </citation>
    <scope>NUCLEOTIDE SEQUENCE [LARGE SCALE GENOMIC DNA]</scope>
    <source>
        <strain evidence="11">FLAC1071</strain>
    </source>
</reference>
<evidence type="ECO:0000256" key="4">
    <source>
        <dbReference type="ARBA" id="ARBA00022723"/>
    </source>
</evidence>
<organism evidence="10 11">
    <name type="scientific">Mycobacterium intracellulare subsp. chimaera</name>
    <dbReference type="NCBI Taxonomy" id="222805"/>
    <lineage>
        <taxon>Bacteria</taxon>
        <taxon>Bacillati</taxon>
        <taxon>Actinomycetota</taxon>
        <taxon>Actinomycetes</taxon>
        <taxon>Mycobacteriales</taxon>
        <taxon>Mycobacteriaceae</taxon>
        <taxon>Mycobacterium</taxon>
        <taxon>Mycobacterium avium complex (MAC)</taxon>
    </lineage>
</organism>
<comment type="similarity">
    <text evidence="7 8">Belongs to the PINc/VapC protein family.</text>
</comment>
<reference evidence="10 11" key="1">
    <citation type="submission" date="2023-06" db="EMBL/GenBank/DDBJ databases">
        <title>Itaconate inhibition of nontuberculous mycobacteria.</title>
        <authorList>
            <person name="Breen P."/>
            <person name="Zimbric M."/>
            <person name="Caverly L."/>
        </authorList>
    </citation>
    <scope>NUCLEOTIDE SEQUENCE [LARGE SCALE GENOMIC DNA]</scope>
    <source>
        <strain evidence="10 11">FLAC1071</strain>
    </source>
</reference>
<keyword evidence="11" id="KW-1185">Reference proteome</keyword>
<dbReference type="PANTHER" id="PTHR33653">
    <property type="entry name" value="RIBONUCLEASE VAPC2"/>
    <property type="match status" value="1"/>
</dbReference>
<feature type="binding site" evidence="8">
    <location>
        <position position="8"/>
    </location>
    <ligand>
        <name>Mg(2+)</name>
        <dbReference type="ChEBI" id="CHEBI:18420"/>
    </ligand>
</feature>
<feature type="domain" description="PIN" evidence="9">
    <location>
        <begin position="6"/>
        <end position="119"/>
    </location>
</feature>
<evidence type="ECO:0000256" key="6">
    <source>
        <dbReference type="ARBA" id="ARBA00022842"/>
    </source>
</evidence>
<dbReference type="Proteomes" id="UP001529272">
    <property type="component" value="Unassembled WGS sequence"/>
</dbReference>
<evidence type="ECO:0000259" key="9">
    <source>
        <dbReference type="Pfam" id="PF01850"/>
    </source>
</evidence>
<dbReference type="Gene3D" id="3.40.50.1010">
    <property type="entry name" value="5'-nuclease"/>
    <property type="match status" value="1"/>
</dbReference>